<dbReference type="KEGG" id="scy:SCATT_p12870"/>
<reference evidence="3" key="1">
    <citation type="submission" date="2011-12" db="EMBL/GenBank/DDBJ databases">
        <title>Complete genome sequence of Streptomyces cattleya strain DSM 46488.</title>
        <authorList>
            <person name="Ou H.-Y."/>
            <person name="Li P."/>
            <person name="Zhao C."/>
            <person name="O'Hagan D."/>
            <person name="Deng Z."/>
        </authorList>
    </citation>
    <scope>NUCLEOTIDE SEQUENCE [LARGE SCALE GENOMIC DNA]</scope>
    <source>
        <strain evidence="3">ATCC 35852 / DSM 46488 / JCM 4925 / NBRC 14057 / NRRL 8057</strain>
        <plasmid evidence="3">Plasmid pSCATT</plasmid>
    </source>
</reference>
<feature type="compositionally biased region" description="Pro residues" evidence="1">
    <location>
        <begin position="40"/>
        <end position="55"/>
    </location>
</feature>
<dbReference type="HOGENOM" id="CLU_2792088_0_0_11"/>
<evidence type="ECO:0000313" key="2">
    <source>
        <dbReference type="EMBL" id="AEW99480.1"/>
    </source>
</evidence>
<geneLocation type="plasmid" evidence="2 3">
    <name>pSCATT</name>
</geneLocation>
<keyword evidence="3" id="KW-1185">Reference proteome</keyword>
<sequence length="68" mass="7092">MDPLTRPGHKNSRRGLVDALSVMRPGARTGHCSSLGMSDPPRPARPATPSIPNPPAGDAGWREPDAPG</sequence>
<proteinExistence type="predicted"/>
<evidence type="ECO:0000313" key="3">
    <source>
        <dbReference type="Proteomes" id="UP000007842"/>
    </source>
</evidence>
<feature type="region of interest" description="Disordered" evidence="1">
    <location>
        <begin position="26"/>
        <end position="68"/>
    </location>
</feature>
<organism evidence="2 3">
    <name type="scientific">Streptantibioticus cattleyicolor (strain ATCC 35852 / DSM 46488 / JCM 4925 / NBRC 14057 / NRRL 8057)</name>
    <name type="common">Streptomyces cattleya</name>
    <dbReference type="NCBI Taxonomy" id="1003195"/>
    <lineage>
        <taxon>Bacteria</taxon>
        <taxon>Bacillati</taxon>
        <taxon>Actinomycetota</taxon>
        <taxon>Actinomycetes</taxon>
        <taxon>Kitasatosporales</taxon>
        <taxon>Streptomycetaceae</taxon>
        <taxon>Streptantibioticus</taxon>
    </lineage>
</organism>
<protein>
    <submittedName>
        <fullName evidence="2">Uncharacterized protein</fullName>
    </submittedName>
</protein>
<name>G8XFL9_STREN</name>
<dbReference type="EMBL" id="CP003229">
    <property type="protein sequence ID" value="AEW99480.1"/>
    <property type="molecule type" value="Genomic_DNA"/>
</dbReference>
<gene>
    <name evidence="2" type="ordered locus">SCATT_p12870</name>
</gene>
<evidence type="ECO:0000256" key="1">
    <source>
        <dbReference type="SAM" id="MobiDB-lite"/>
    </source>
</evidence>
<keyword evidence="2" id="KW-0614">Plasmid</keyword>
<dbReference type="AlphaFoldDB" id="G8XFL9"/>
<dbReference type="PATRIC" id="fig|1003195.29.peg.7086"/>
<dbReference type="Proteomes" id="UP000007842">
    <property type="component" value="Plasmid pSCATT"/>
</dbReference>
<accession>G8XFL9</accession>